<proteinExistence type="predicted"/>
<feature type="coiled-coil region" evidence="1">
    <location>
        <begin position="460"/>
        <end position="487"/>
    </location>
</feature>
<name>A0ABZ0RVI8_9BACI</name>
<dbReference type="Proteomes" id="UP001322664">
    <property type="component" value="Chromosome"/>
</dbReference>
<accession>A0ABZ0RVI8</accession>
<keyword evidence="3" id="KW-1185">Reference proteome</keyword>
<organism evidence="2 3">
    <name type="scientific">Lysinibacillus louembei</name>
    <dbReference type="NCBI Taxonomy" id="1470088"/>
    <lineage>
        <taxon>Bacteria</taxon>
        <taxon>Bacillati</taxon>
        <taxon>Bacillota</taxon>
        <taxon>Bacilli</taxon>
        <taxon>Bacillales</taxon>
        <taxon>Bacillaceae</taxon>
        <taxon>Lysinibacillus</taxon>
    </lineage>
</organism>
<reference evidence="2 3" key="1">
    <citation type="submission" date="2023-09" db="EMBL/GenBank/DDBJ databases">
        <authorList>
            <person name="Page C.A."/>
            <person name="Perez-Diaz I.M."/>
        </authorList>
    </citation>
    <scope>NUCLEOTIDE SEQUENCE [LARGE SCALE GENOMIC DNA]</scope>
    <source>
        <strain evidence="2 3">Ll15</strain>
    </source>
</reference>
<evidence type="ECO:0000313" key="3">
    <source>
        <dbReference type="Proteomes" id="UP001322664"/>
    </source>
</evidence>
<dbReference type="RefSeq" id="WP_319837028.1">
    <property type="nucleotide sequence ID" value="NZ_CP137624.1"/>
</dbReference>
<dbReference type="InterPro" id="IPR021145">
    <property type="entry name" value="Portal_protein_SPP1_Gp6-like"/>
</dbReference>
<evidence type="ECO:0000256" key="1">
    <source>
        <dbReference type="SAM" id="Coils"/>
    </source>
</evidence>
<keyword evidence="1" id="KW-0175">Coiled coil</keyword>
<gene>
    <name evidence="2" type="ORF">R6U77_00760</name>
</gene>
<evidence type="ECO:0000313" key="2">
    <source>
        <dbReference type="EMBL" id="WPK12249.1"/>
    </source>
</evidence>
<dbReference type="EMBL" id="CP137624">
    <property type="protein sequence ID" value="WPK12249.1"/>
    <property type="molecule type" value="Genomic_DNA"/>
</dbReference>
<dbReference type="Pfam" id="PF05133">
    <property type="entry name" value="SPP1_portal"/>
    <property type="match status" value="1"/>
</dbReference>
<sequence length="497" mass="58227">MTYFPFQGVVTDTEIINANIVANANKQISDVKWLENEINKFKKSERRKWMLTGEAYYEGEHDILHHKRKVIGEGGRLIVNENLPNNKRIDNQYAKLVDQKVNFQLGKPLTIESEKDDYVKKLQTILNKRFHRTLRNVGLDVFNGGIGWLYPHYDEYGNFNIKRFRPWEIIPYWHDSDRTVLNFAIRLYEELVYTGDKEEVQEKVDVFTTHGVEHYEFINGKLYKDVTKPDVSPYIIISDGEEMKGANWRRVPLIPVKFNSVEIPLIKRVKSLQDGINKMLSTFENNMEEDSRNTILILHNYDGQDLGEFRRNLAQFGVVKVRSGDGANGGVESLYIEVNAENYKSILALFKKALIENGRGYDAKDERMSNNPNQMNIQSMYADIELDANGFEVELQASFEELLWFIDMHLANTKQGDFEDEHVNIIFNRDMLINEKEVVEILEKSPYLSIETKIAQHPYTKDVELELKRLEKERQQYFNEMDNYETTFQQRRGDNSD</sequence>
<protein>
    <submittedName>
        <fullName evidence="2">Phage portal protein</fullName>
    </submittedName>
</protein>